<accession>A0AAP0E846</accession>
<gene>
    <name evidence="1" type="ORF">Scep_027451</name>
</gene>
<sequence length="68" mass="7734">MVKSTRISDDDLPIHNPANRLYKLMTICANLQVLHHQNPLPYLSVQKTKCNSQSLTMNPCTCNTLMFS</sequence>
<dbReference type="AlphaFoldDB" id="A0AAP0E846"/>
<reference evidence="1 2" key="1">
    <citation type="submission" date="2024-01" db="EMBL/GenBank/DDBJ databases">
        <title>Genome assemblies of Stephania.</title>
        <authorList>
            <person name="Yang L."/>
        </authorList>
    </citation>
    <scope>NUCLEOTIDE SEQUENCE [LARGE SCALE GENOMIC DNA]</scope>
    <source>
        <strain evidence="1">JXDWG</strain>
        <tissue evidence="1">Leaf</tissue>
    </source>
</reference>
<dbReference type="EMBL" id="JBBNAG010000012">
    <property type="protein sequence ID" value="KAK9088369.1"/>
    <property type="molecule type" value="Genomic_DNA"/>
</dbReference>
<evidence type="ECO:0000313" key="1">
    <source>
        <dbReference type="EMBL" id="KAK9088369.1"/>
    </source>
</evidence>
<proteinExistence type="predicted"/>
<keyword evidence="2" id="KW-1185">Reference proteome</keyword>
<evidence type="ECO:0000313" key="2">
    <source>
        <dbReference type="Proteomes" id="UP001419268"/>
    </source>
</evidence>
<dbReference type="Proteomes" id="UP001419268">
    <property type="component" value="Unassembled WGS sequence"/>
</dbReference>
<organism evidence="1 2">
    <name type="scientific">Stephania cephalantha</name>
    <dbReference type="NCBI Taxonomy" id="152367"/>
    <lineage>
        <taxon>Eukaryota</taxon>
        <taxon>Viridiplantae</taxon>
        <taxon>Streptophyta</taxon>
        <taxon>Embryophyta</taxon>
        <taxon>Tracheophyta</taxon>
        <taxon>Spermatophyta</taxon>
        <taxon>Magnoliopsida</taxon>
        <taxon>Ranunculales</taxon>
        <taxon>Menispermaceae</taxon>
        <taxon>Menispermoideae</taxon>
        <taxon>Cissampelideae</taxon>
        <taxon>Stephania</taxon>
    </lineage>
</organism>
<protein>
    <submittedName>
        <fullName evidence="1">Uncharacterized protein</fullName>
    </submittedName>
</protein>
<comment type="caution">
    <text evidence="1">The sequence shown here is derived from an EMBL/GenBank/DDBJ whole genome shotgun (WGS) entry which is preliminary data.</text>
</comment>
<name>A0AAP0E846_9MAGN</name>